<evidence type="ECO:0000313" key="3">
    <source>
        <dbReference type="Proteomes" id="UP000265520"/>
    </source>
</evidence>
<feature type="region of interest" description="Disordered" evidence="1">
    <location>
        <begin position="19"/>
        <end position="50"/>
    </location>
</feature>
<proteinExistence type="predicted"/>
<organism evidence="2 3">
    <name type="scientific">Trifolium medium</name>
    <dbReference type="NCBI Taxonomy" id="97028"/>
    <lineage>
        <taxon>Eukaryota</taxon>
        <taxon>Viridiplantae</taxon>
        <taxon>Streptophyta</taxon>
        <taxon>Embryophyta</taxon>
        <taxon>Tracheophyta</taxon>
        <taxon>Spermatophyta</taxon>
        <taxon>Magnoliopsida</taxon>
        <taxon>eudicotyledons</taxon>
        <taxon>Gunneridae</taxon>
        <taxon>Pentapetalae</taxon>
        <taxon>rosids</taxon>
        <taxon>fabids</taxon>
        <taxon>Fabales</taxon>
        <taxon>Fabaceae</taxon>
        <taxon>Papilionoideae</taxon>
        <taxon>50 kb inversion clade</taxon>
        <taxon>NPAAA clade</taxon>
        <taxon>Hologalegina</taxon>
        <taxon>IRL clade</taxon>
        <taxon>Trifolieae</taxon>
        <taxon>Trifolium</taxon>
    </lineage>
</organism>
<accession>A0A392SJL0</accession>
<name>A0A392SJL0_9FABA</name>
<dbReference type="EMBL" id="LXQA010381821">
    <property type="protein sequence ID" value="MCI48110.1"/>
    <property type="molecule type" value="Genomic_DNA"/>
</dbReference>
<dbReference type="AlphaFoldDB" id="A0A392SJL0"/>
<dbReference type="Proteomes" id="UP000265520">
    <property type="component" value="Unassembled WGS sequence"/>
</dbReference>
<protein>
    <submittedName>
        <fullName evidence="2">Uncharacterized protein</fullName>
    </submittedName>
</protein>
<comment type="caution">
    <text evidence="2">The sequence shown here is derived from an EMBL/GenBank/DDBJ whole genome shotgun (WGS) entry which is preliminary data.</text>
</comment>
<sequence length="50" mass="5250">MSQINARPGLKIHQVLKRTGSGESTVPHQSVCPAPHQNHPAAVVGDVPDS</sequence>
<feature type="non-terminal residue" evidence="2">
    <location>
        <position position="50"/>
    </location>
</feature>
<reference evidence="2 3" key="1">
    <citation type="journal article" date="2018" name="Front. Plant Sci.">
        <title>Red Clover (Trifolium pratense) and Zigzag Clover (T. medium) - A Picture of Genomic Similarities and Differences.</title>
        <authorList>
            <person name="Dluhosova J."/>
            <person name="Istvanek J."/>
            <person name="Nedelnik J."/>
            <person name="Repkova J."/>
        </authorList>
    </citation>
    <scope>NUCLEOTIDE SEQUENCE [LARGE SCALE GENOMIC DNA]</scope>
    <source>
        <strain evidence="3">cv. 10/8</strain>
        <tissue evidence="2">Leaf</tissue>
    </source>
</reference>
<evidence type="ECO:0000256" key="1">
    <source>
        <dbReference type="SAM" id="MobiDB-lite"/>
    </source>
</evidence>
<keyword evidence="3" id="KW-1185">Reference proteome</keyword>
<evidence type="ECO:0000313" key="2">
    <source>
        <dbReference type="EMBL" id="MCI48110.1"/>
    </source>
</evidence>